<evidence type="ECO:0000313" key="1">
    <source>
        <dbReference type="EMBL" id="KAK3738403.1"/>
    </source>
</evidence>
<name>A0AAE0YA32_9GAST</name>
<dbReference type="Proteomes" id="UP001283361">
    <property type="component" value="Unassembled WGS sequence"/>
</dbReference>
<organism evidence="1 2">
    <name type="scientific">Elysia crispata</name>
    <name type="common">lettuce slug</name>
    <dbReference type="NCBI Taxonomy" id="231223"/>
    <lineage>
        <taxon>Eukaryota</taxon>
        <taxon>Metazoa</taxon>
        <taxon>Spiralia</taxon>
        <taxon>Lophotrochozoa</taxon>
        <taxon>Mollusca</taxon>
        <taxon>Gastropoda</taxon>
        <taxon>Heterobranchia</taxon>
        <taxon>Euthyneura</taxon>
        <taxon>Panpulmonata</taxon>
        <taxon>Sacoglossa</taxon>
        <taxon>Placobranchoidea</taxon>
        <taxon>Plakobranchidae</taxon>
        <taxon>Elysia</taxon>
    </lineage>
</organism>
<proteinExistence type="predicted"/>
<dbReference type="AlphaFoldDB" id="A0AAE0YA32"/>
<sequence length="82" mass="9159">MCLGTGTRCPRKIPSNGAKIWTPQRKQLRSAADNAIRLYGPMQVVSISLFMAPINGKSLVVSVHASGKQWRHYRFCPWTVTS</sequence>
<dbReference type="EMBL" id="JAWDGP010006598">
    <property type="protein sequence ID" value="KAK3738403.1"/>
    <property type="molecule type" value="Genomic_DNA"/>
</dbReference>
<gene>
    <name evidence="1" type="ORF">RRG08_037040</name>
</gene>
<comment type="caution">
    <text evidence="1">The sequence shown here is derived from an EMBL/GenBank/DDBJ whole genome shotgun (WGS) entry which is preliminary data.</text>
</comment>
<reference evidence="1" key="1">
    <citation type="journal article" date="2023" name="G3 (Bethesda)">
        <title>A reference genome for the long-term kleptoplast-retaining sea slug Elysia crispata morphotype clarki.</title>
        <authorList>
            <person name="Eastman K.E."/>
            <person name="Pendleton A.L."/>
            <person name="Shaikh M.A."/>
            <person name="Suttiyut T."/>
            <person name="Ogas R."/>
            <person name="Tomko P."/>
            <person name="Gavelis G."/>
            <person name="Widhalm J.R."/>
            <person name="Wisecaver J.H."/>
        </authorList>
    </citation>
    <scope>NUCLEOTIDE SEQUENCE</scope>
    <source>
        <strain evidence="1">ECLA1</strain>
    </source>
</reference>
<evidence type="ECO:0000313" key="2">
    <source>
        <dbReference type="Proteomes" id="UP001283361"/>
    </source>
</evidence>
<keyword evidence="2" id="KW-1185">Reference proteome</keyword>
<protein>
    <submittedName>
        <fullName evidence="1">Uncharacterized protein</fullName>
    </submittedName>
</protein>
<accession>A0AAE0YA32</accession>